<name>A0A9P8UU59_9PEZI</name>
<proteinExistence type="predicted"/>
<sequence>MPQFTGWTIYSCSCNFKSFFNVDTLQEVDERYRRQYLGDYYRADDRTSFYAMAPRPCPQCIQAAAKGQSINPHHDLETRWKAEWAARPAPLTNQETESLKHVLHHICPHFRAVGNLNEETVLKRVNSQLQLEGVNISEQTSSDDVNEEMKQQVSQIVEEQLRTYRSTKHRRSTVVRESLLQEAELAKRSSRSPKLVQLRPKRFVAV</sequence>
<evidence type="ECO:0000313" key="2">
    <source>
        <dbReference type="Proteomes" id="UP000758603"/>
    </source>
</evidence>
<dbReference type="AlphaFoldDB" id="A0A9P8UU59"/>
<dbReference type="OrthoDB" id="4748106at2759"/>
<organism evidence="1 2">
    <name type="scientific">Truncatella angustata</name>
    <dbReference type="NCBI Taxonomy" id="152316"/>
    <lineage>
        <taxon>Eukaryota</taxon>
        <taxon>Fungi</taxon>
        <taxon>Dikarya</taxon>
        <taxon>Ascomycota</taxon>
        <taxon>Pezizomycotina</taxon>
        <taxon>Sordariomycetes</taxon>
        <taxon>Xylariomycetidae</taxon>
        <taxon>Amphisphaeriales</taxon>
        <taxon>Sporocadaceae</taxon>
        <taxon>Truncatella</taxon>
    </lineage>
</organism>
<evidence type="ECO:0000313" key="1">
    <source>
        <dbReference type="EMBL" id="KAH6658283.1"/>
    </source>
</evidence>
<reference evidence="1" key="1">
    <citation type="journal article" date="2021" name="Nat. Commun.">
        <title>Genetic determinants of endophytism in the Arabidopsis root mycobiome.</title>
        <authorList>
            <person name="Mesny F."/>
            <person name="Miyauchi S."/>
            <person name="Thiergart T."/>
            <person name="Pickel B."/>
            <person name="Atanasova L."/>
            <person name="Karlsson M."/>
            <person name="Huettel B."/>
            <person name="Barry K.W."/>
            <person name="Haridas S."/>
            <person name="Chen C."/>
            <person name="Bauer D."/>
            <person name="Andreopoulos W."/>
            <person name="Pangilinan J."/>
            <person name="LaButti K."/>
            <person name="Riley R."/>
            <person name="Lipzen A."/>
            <person name="Clum A."/>
            <person name="Drula E."/>
            <person name="Henrissat B."/>
            <person name="Kohler A."/>
            <person name="Grigoriev I.V."/>
            <person name="Martin F.M."/>
            <person name="Hacquard S."/>
        </authorList>
    </citation>
    <scope>NUCLEOTIDE SEQUENCE</scope>
    <source>
        <strain evidence="1">MPI-SDFR-AT-0073</strain>
    </source>
</reference>
<accession>A0A9P8UU59</accession>
<dbReference type="EMBL" id="JAGPXC010000002">
    <property type="protein sequence ID" value="KAH6658283.1"/>
    <property type="molecule type" value="Genomic_DNA"/>
</dbReference>
<dbReference type="GeneID" id="70128594"/>
<comment type="caution">
    <text evidence="1">The sequence shown here is derived from an EMBL/GenBank/DDBJ whole genome shotgun (WGS) entry which is preliminary data.</text>
</comment>
<protein>
    <submittedName>
        <fullName evidence="1">Uncharacterized protein</fullName>
    </submittedName>
</protein>
<keyword evidence="2" id="KW-1185">Reference proteome</keyword>
<dbReference type="Proteomes" id="UP000758603">
    <property type="component" value="Unassembled WGS sequence"/>
</dbReference>
<gene>
    <name evidence="1" type="ORF">BKA67DRAFT_533442</name>
</gene>
<dbReference type="RefSeq" id="XP_045962517.1">
    <property type="nucleotide sequence ID" value="XM_046099702.1"/>
</dbReference>